<gene>
    <name evidence="2" type="ORF">TNCV_1354701</name>
</gene>
<organism evidence="2 3">
    <name type="scientific">Trichonephila clavipes</name>
    <name type="common">Golden silk orbweaver</name>
    <name type="synonym">Nephila clavipes</name>
    <dbReference type="NCBI Taxonomy" id="2585209"/>
    <lineage>
        <taxon>Eukaryota</taxon>
        <taxon>Metazoa</taxon>
        <taxon>Ecdysozoa</taxon>
        <taxon>Arthropoda</taxon>
        <taxon>Chelicerata</taxon>
        <taxon>Arachnida</taxon>
        <taxon>Araneae</taxon>
        <taxon>Araneomorphae</taxon>
        <taxon>Entelegynae</taxon>
        <taxon>Araneoidea</taxon>
        <taxon>Nephilidae</taxon>
        <taxon>Trichonephila</taxon>
    </lineage>
</organism>
<proteinExistence type="predicted"/>
<name>A0A8X6SAY6_TRICX</name>
<feature type="signal peptide" evidence="1">
    <location>
        <begin position="1"/>
        <end position="18"/>
    </location>
</feature>
<accession>A0A8X6SAY6</accession>
<comment type="caution">
    <text evidence="2">The sequence shown here is derived from an EMBL/GenBank/DDBJ whole genome shotgun (WGS) entry which is preliminary data.</text>
</comment>
<keyword evidence="1" id="KW-0732">Signal</keyword>
<dbReference type="AlphaFoldDB" id="A0A8X6SAY6"/>
<sequence>MAKRIFSFFAVIWGEAFGLFMRSAGERDASIHRAEAGMINSLSKLPEGAAIDHALDENVNTRIYKCSSQLRNIKNPPSK</sequence>
<feature type="chain" id="PRO_5036476913" evidence="1">
    <location>
        <begin position="19"/>
        <end position="79"/>
    </location>
</feature>
<keyword evidence="3" id="KW-1185">Reference proteome</keyword>
<evidence type="ECO:0000313" key="2">
    <source>
        <dbReference type="EMBL" id="GFY08053.1"/>
    </source>
</evidence>
<evidence type="ECO:0000313" key="3">
    <source>
        <dbReference type="Proteomes" id="UP000887159"/>
    </source>
</evidence>
<protein>
    <submittedName>
        <fullName evidence="2">Uncharacterized protein</fullName>
    </submittedName>
</protein>
<reference evidence="2" key="1">
    <citation type="submission" date="2020-08" db="EMBL/GenBank/DDBJ databases">
        <title>Multicomponent nature underlies the extraordinary mechanical properties of spider dragline silk.</title>
        <authorList>
            <person name="Kono N."/>
            <person name="Nakamura H."/>
            <person name="Mori M."/>
            <person name="Yoshida Y."/>
            <person name="Ohtoshi R."/>
            <person name="Malay A.D."/>
            <person name="Moran D.A.P."/>
            <person name="Tomita M."/>
            <person name="Numata K."/>
            <person name="Arakawa K."/>
        </authorList>
    </citation>
    <scope>NUCLEOTIDE SEQUENCE</scope>
</reference>
<evidence type="ECO:0000256" key="1">
    <source>
        <dbReference type="SAM" id="SignalP"/>
    </source>
</evidence>
<dbReference type="EMBL" id="BMAU01021280">
    <property type="protein sequence ID" value="GFY08053.1"/>
    <property type="molecule type" value="Genomic_DNA"/>
</dbReference>
<dbReference type="Proteomes" id="UP000887159">
    <property type="component" value="Unassembled WGS sequence"/>
</dbReference>